<name>A0ACB9FB87_CICIN</name>
<evidence type="ECO:0000313" key="2">
    <source>
        <dbReference type="Proteomes" id="UP001055811"/>
    </source>
</evidence>
<protein>
    <submittedName>
        <fullName evidence="1">Uncharacterized protein</fullName>
    </submittedName>
</protein>
<reference evidence="1 2" key="2">
    <citation type="journal article" date="2022" name="Mol. Ecol. Resour.">
        <title>The genomes of chicory, endive, great burdock and yacon provide insights into Asteraceae paleo-polyploidization history and plant inulin production.</title>
        <authorList>
            <person name="Fan W."/>
            <person name="Wang S."/>
            <person name="Wang H."/>
            <person name="Wang A."/>
            <person name="Jiang F."/>
            <person name="Liu H."/>
            <person name="Zhao H."/>
            <person name="Xu D."/>
            <person name="Zhang Y."/>
        </authorList>
    </citation>
    <scope>NUCLEOTIDE SEQUENCE [LARGE SCALE GENOMIC DNA]</scope>
    <source>
        <strain evidence="2">cv. Punajuju</strain>
        <tissue evidence="1">Leaves</tissue>
    </source>
</reference>
<evidence type="ECO:0000313" key="1">
    <source>
        <dbReference type="EMBL" id="KAI3767936.1"/>
    </source>
</evidence>
<accession>A0ACB9FB87</accession>
<organism evidence="1 2">
    <name type="scientific">Cichorium intybus</name>
    <name type="common">Chicory</name>
    <dbReference type="NCBI Taxonomy" id="13427"/>
    <lineage>
        <taxon>Eukaryota</taxon>
        <taxon>Viridiplantae</taxon>
        <taxon>Streptophyta</taxon>
        <taxon>Embryophyta</taxon>
        <taxon>Tracheophyta</taxon>
        <taxon>Spermatophyta</taxon>
        <taxon>Magnoliopsida</taxon>
        <taxon>eudicotyledons</taxon>
        <taxon>Gunneridae</taxon>
        <taxon>Pentapetalae</taxon>
        <taxon>asterids</taxon>
        <taxon>campanulids</taxon>
        <taxon>Asterales</taxon>
        <taxon>Asteraceae</taxon>
        <taxon>Cichorioideae</taxon>
        <taxon>Cichorieae</taxon>
        <taxon>Cichoriinae</taxon>
        <taxon>Cichorium</taxon>
    </lineage>
</organism>
<keyword evidence="2" id="KW-1185">Reference proteome</keyword>
<proteinExistence type="predicted"/>
<reference evidence="2" key="1">
    <citation type="journal article" date="2022" name="Mol. Ecol. Resour.">
        <title>The genomes of chicory, endive, great burdock and yacon provide insights into Asteraceae palaeo-polyploidization history and plant inulin production.</title>
        <authorList>
            <person name="Fan W."/>
            <person name="Wang S."/>
            <person name="Wang H."/>
            <person name="Wang A."/>
            <person name="Jiang F."/>
            <person name="Liu H."/>
            <person name="Zhao H."/>
            <person name="Xu D."/>
            <person name="Zhang Y."/>
        </authorList>
    </citation>
    <scope>NUCLEOTIDE SEQUENCE [LARGE SCALE GENOMIC DNA]</scope>
    <source>
        <strain evidence="2">cv. Punajuju</strain>
    </source>
</reference>
<comment type="caution">
    <text evidence="1">The sequence shown here is derived from an EMBL/GenBank/DDBJ whole genome shotgun (WGS) entry which is preliminary data.</text>
</comment>
<gene>
    <name evidence="1" type="ORF">L2E82_18365</name>
</gene>
<dbReference type="EMBL" id="CM042011">
    <property type="protein sequence ID" value="KAI3767936.1"/>
    <property type="molecule type" value="Genomic_DNA"/>
</dbReference>
<dbReference type="Proteomes" id="UP001055811">
    <property type="component" value="Linkage Group LG03"/>
</dbReference>
<sequence>MIGRRISSRRRNNVQSRFSNNPENPVTIDGDEDELDDFVDPLKGIPSTTVSNKGDNIKEQTNVIDVSSSKQKKEKVKVAKMKMVSRKKKKKKKIVEDEEESDKDIDDTGRKLKKE</sequence>